<dbReference type="VEuPathDB" id="ToxoDB:cyc_00429"/>
<dbReference type="Gene3D" id="3.40.50.10190">
    <property type="entry name" value="BRCT domain"/>
    <property type="match status" value="1"/>
</dbReference>
<evidence type="ECO:0000256" key="1">
    <source>
        <dbReference type="SAM" id="MobiDB-lite"/>
    </source>
</evidence>
<evidence type="ECO:0000313" key="2">
    <source>
        <dbReference type="EMBL" id="OEH73798.1"/>
    </source>
</evidence>
<proteinExistence type="predicted"/>
<feature type="compositionally biased region" description="Polar residues" evidence="1">
    <location>
        <begin position="29"/>
        <end position="40"/>
    </location>
</feature>
<dbReference type="AlphaFoldDB" id="A0A1D3CRI6"/>
<protein>
    <submittedName>
        <fullName evidence="2">Replication factor c</fullName>
    </submittedName>
</protein>
<feature type="compositionally biased region" description="Polar residues" evidence="1">
    <location>
        <begin position="263"/>
        <end position="272"/>
    </location>
</feature>
<name>A0A1D3CRI6_9EIME</name>
<sequence length="443" mass="47344">MRRSATRAARAAKPVLHTALERRLRLRHSQNGGSQHQWLQRNPPDIAVERPPRSGVVPSEKSEAHQEESDGTSSSEEETLSPPKTASAARKGGRLRRVVVSDSDEECAEVESLPQSENTGGGSGKKSNQQHPQTQKQRKGFKGTRCVVLEPGESESEEEQPRIRRGKGSTAPAVTLDKFLKSTPSSGGCGNAGAAALPNAEQQKKNASQRIEVDVDSFFAAAATKELQKHKKKTPSDAKAPPAPAATAALKGQEEDTAKKAVQTEQQATSVEDIQVDEEPCTDKKEDVREDLHSPKIRKRRLSGVGWLVGVDGLFYGWLGASTLVKVSGKTNYLVVGAELEDGRPVESGMKHRKATELQQKGGNIRIIREEEFLEMLGGVAHAASSAPLKSAAEKAAPAAANRAASAAALPSLPAAAALQVQDSRCPPRKEREGSREVGKEGG</sequence>
<dbReference type="InParanoid" id="A0A1D3CRI6"/>
<feature type="compositionally biased region" description="Polar residues" evidence="1">
    <location>
        <begin position="125"/>
        <end position="135"/>
    </location>
</feature>
<accession>A0A1D3CRI6</accession>
<dbReference type="Proteomes" id="UP000095192">
    <property type="component" value="Unassembled WGS sequence"/>
</dbReference>
<feature type="region of interest" description="Disordered" evidence="1">
    <location>
        <begin position="419"/>
        <end position="443"/>
    </location>
</feature>
<reference evidence="2 3" key="1">
    <citation type="journal article" date="2016" name="BMC Genomics">
        <title>Comparative genomics reveals Cyclospora cayetanensis possesses coccidia-like metabolism and invasion components but unique surface antigens.</title>
        <authorList>
            <person name="Liu S."/>
            <person name="Wang L."/>
            <person name="Zheng H."/>
            <person name="Xu Z."/>
            <person name="Roellig D.M."/>
            <person name="Li N."/>
            <person name="Frace M.A."/>
            <person name="Tang K."/>
            <person name="Arrowood M.J."/>
            <person name="Moss D.M."/>
            <person name="Zhang L."/>
            <person name="Feng Y."/>
            <person name="Xiao L."/>
        </authorList>
    </citation>
    <scope>NUCLEOTIDE SEQUENCE [LARGE SCALE GENOMIC DNA]</scope>
    <source>
        <strain evidence="2 3">CHN_HEN01</strain>
    </source>
</reference>
<keyword evidence="3" id="KW-1185">Reference proteome</keyword>
<comment type="caution">
    <text evidence="2">The sequence shown here is derived from an EMBL/GenBank/DDBJ whole genome shotgun (WGS) entry which is preliminary data.</text>
</comment>
<organism evidence="2 3">
    <name type="scientific">Cyclospora cayetanensis</name>
    <dbReference type="NCBI Taxonomy" id="88456"/>
    <lineage>
        <taxon>Eukaryota</taxon>
        <taxon>Sar</taxon>
        <taxon>Alveolata</taxon>
        <taxon>Apicomplexa</taxon>
        <taxon>Conoidasida</taxon>
        <taxon>Coccidia</taxon>
        <taxon>Eucoccidiorida</taxon>
        <taxon>Eimeriorina</taxon>
        <taxon>Eimeriidae</taxon>
        <taxon>Cyclospora</taxon>
    </lineage>
</organism>
<evidence type="ECO:0000313" key="3">
    <source>
        <dbReference type="Proteomes" id="UP000095192"/>
    </source>
</evidence>
<feature type="region of interest" description="Disordered" evidence="1">
    <location>
        <begin position="226"/>
        <end position="288"/>
    </location>
</feature>
<dbReference type="EMBL" id="JROU02002241">
    <property type="protein sequence ID" value="OEH73798.1"/>
    <property type="molecule type" value="Genomic_DNA"/>
</dbReference>
<feature type="compositionally biased region" description="Low complexity" evidence="1">
    <location>
        <begin position="237"/>
        <end position="249"/>
    </location>
</feature>
<dbReference type="InterPro" id="IPR036420">
    <property type="entry name" value="BRCT_dom_sf"/>
</dbReference>
<feature type="region of interest" description="Disordered" evidence="1">
    <location>
        <begin position="26"/>
        <end position="210"/>
    </location>
</feature>
<gene>
    <name evidence="2" type="ORF">cyc_00429</name>
</gene>
<dbReference type="VEuPathDB" id="ToxoDB:LOC34620607"/>
<feature type="compositionally biased region" description="Basic and acidic residues" evidence="1">
    <location>
        <begin position="426"/>
        <end position="443"/>
    </location>
</feature>